<dbReference type="GO" id="GO:0008851">
    <property type="term" value="F:ethanolamine ammonia-lyase activity"/>
    <property type="evidence" value="ECO:0007669"/>
    <property type="project" value="UniProtKB-UniRule"/>
</dbReference>
<evidence type="ECO:0000256" key="1">
    <source>
        <dbReference type="ARBA" id="ARBA00022628"/>
    </source>
</evidence>
<evidence type="ECO:0000313" key="7">
    <source>
        <dbReference type="Proteomes" id="UP000000939"/>
    </source>
</evidence>
<evidence type="ECO:0000313" key="6">
    <source>
        <dbReference type="EMBL" id="ADG92383.1"/>
    </source>
</evidence>
<dbReference type="EMBL" id="CP001999">
    <property type="protein sequence ID" value="ADG92383.1"/>
    <property type="molecule type" value="Genomic_DNA"/>
</dbReference>
<dbReference type="InterPro" id="IPR042251">
    <property type="entry name" value="EutC_C"/>
</dbReference>
<keyword evidence="2 5" id="KW-0456">Lyase</keyword>
<comment type="subunit">
    <text evidence="5">The basic unit is a heterodimer which dimerizes to form tetramers. The heterotetramers trimerize; 6 large subunits form a core ring with 6 small subunits projecting outwards.</text>
</comment>
<comment type="pathway">
    <text evidence="5">Amine and polyamine degradation; ethanolamine degradation.</text>
</comment>
<dbReference type="InterPro" id="IPR042255">
    <property type="entry name" value="EutC_N"/>
</dbReference>
<keyword evidence="4 5" id="KW-1283">Bacterial microcompartment</keyword>
<dbReference type="Gene3D" id="1.10.30.40">
    <property type="entry name" value="Ethanolamine ammonia-lyase light chain (EutC), N-terminal domain"/>
    <property type="match status" value="1"/>
</dbReference>
<comment type="function">
    <text evidence="5">Catalyzes the deamination of various vicinal amino-alcohols to oxo compounds. Allows this organism to utilize ethanolamine as the sole source of nitrogen and carbon in the presence of external vitamin B12.</text>
</comment>
<organism evidence="6 7">
    <name type="scientific">Arcobacter nitrofigilis (strain ATCC 33309 / DSM 7299 / CCUG 15893 / LMG 7604 / NCTC 12251 / CI)</name>
    <name type="common">Campylobacter nitrofigilis</name>
    <dbReference type="NCBI Taxonomy" id="572480"/>
    <lineage>
        <taxon>Bacteria</taxon>
        <taxon>Pseudomonadati</taxon>
        <taxon>Campylobacterota</taxon>
        <taxon>Epsilonproteobacteria</taxon>
        <taxon>Campylobacterales</taxon>
        <taxon>Arcobacteraceae</taxon>
        <taxon>Arcobacter</taxon>
    </lineage>
</organism>
<dbReference type="HAMAP" id="MF_00601">
    <property type="entry name" value="EutC"/>
    <property type="match status" value="1"/>
</dbReference>
<evidence type="ECO:0000256" key="3">
    <source>
        <dbReference type="ARBA" id="ARBA00023285"/>
    </source>
</evidence>
<dbReference type="RefSeq" id="WP_013134528.1">
    <property type="nucleotide sequence ID" value="NC_014166.1"/>
</dbReference>
<dbReference type="NCBIfam" id="NF003971">
    <property type="entry name" value="PRK05465.1"/>
    <property type="match status" value="1"/>
</dbReference>
<feature type="binding site" evidence="5">
    <location>
        <position position="190"/>
    </location>
    <ligand>
        <name>adenosylcob(III)alamin</name>
        <dbReference type="ChEBI" id="CHEBI:18408"/>
    </ligand>
</feature>
<comment type="subcellular location">
    <subcellularLocation>
        <location evidence="5">Bacterial microcompartment</location>
    </subcellularLocation>
</comment>
<gene>
    <name evidence="5" type="primary">eutC</name>
    <name evidence="6" type="ordered locus">Arnit_0718</name>
</gene>
<dbReference type="Pfam" id="PF05985">
    <property type="entry name" value="EutC"/>
    <property type="match status" value="1"/>
</dbReference>
<dbReference type="KEGG" id="ant:Arnit_0718"/>
<sequence length="296" mass="33069">MGNKHIDNTSKHSDVIKNPWSVLREYTDARIGLGRSGISLPTSHLLDFQLAHAQAQDAVHLPLDVDYIFEQIDNTSFNVNIVTSNRTNKELLQKGHKSILLHSEAKDRIEYLQRPDLGRKLNQKSHNILKDTVSVESRPYDLAIVIVDGLSSLAIKENAINFIDKLCQALSQDKQEWSIAPFTIVQQGRVAIGDEVGMLLNAKATLVLIGERPGLSSPDSLGLYLTWDAQVGLTDANRNCISNVRLDGLSYAEAVKKTIYLLKESRRLELSGVNLKDRTTNDEIELTNSEENFLLN</sequence>
<dbReference type="GO" id="GO:0006520">
    <property type="term" value="P:amino acid metabolic process"/>
    <property type="evidence" value="ECO:0007669"/>
    <property type="project" value="InterPro"/>
</dbReference>
<proteinExistence type="inferred from homology"/>
<accession>D5V2F0</accession>
<name>D5V2F0_ARCNC</name>
<dbReference type="GO" id="GO:0031471">
    <property type="term" value="C:ethanolamine degradation polyhedral organelle"/>
    <property type="evidence" value="ECO:0007669"/>
    <property type="project" value="UniProtKB-UniRule"/>
</dbReference>
<dbReference type="HOGENOM" id="CLU_068224_1_0_7"/>
<dbReference type="InterPro" id="IPR009246">
    <property type="entry name" value="EutC"/>
</dbReference>
<dbReference type="PANTHER" id="PTHR39330">
    <property type="entry name" value="ETHANOLAMINE AMMONIA-LYASE LIGHT CHAIN"/>
    <property type="match status" value="1"/>
</dbReference>
<dbReference type="EC" id="4.3.1.7" evidence="5"/>
<dbReference type="PANTHER" id="PTHR39330:SF1">
    <property type="entry name" value="ETHANOLAMINE AMMONIA-LYASE SMALL SUBUNIT"/>
    <property type="match status" value="1"/>
</dbReference>
<evidence type="ECO:0000256" key="4">
    <source>
        <dbReference type="ARBA" id="ARBA00024446"/>
    </source>
</evidence>
<reference evidence="6 7" key="1">
    <citation type="journal article" date="2010" name="Stand. Genomic Sci.">
        <title>Complete genome sequence of Arcobacter nitrofigilis type strain (CI).</title>
        <authorList>
            <person name="Pati A."/>
            <person name="Gronow S."/>
            <person name="Lapidus A."/>
            <person name="Copeland A."/>
            <person name="Glavina Del Rio T."/>
            <person name="Nolan M."/>
            <person name="Lucas S."/>
            <person name="Tice H."/>
            <person name="Cheng J.F."/>
            <person name="Han C."/>
            <person name="Chertkov O."/>
            <person name="Bruce D."/>
            <person name="Tapia R."/>
            <person name="Goodwin L."/>
            <person name="Pitluck S."/>
            <person name="Liolios K."/>
            <person name="Ivanova N."/>
            <person name="Mavromatis K."/>
            <person name="Chen A."/>
            <person name="Palaniappan K."/>
            <person name="Land M."/>
            <person name="Hauser L."/>
            <person name="Chang Y.J."/>
            <person name="Jeffries C.D."/>
            <person name="Detter J.C."/>
            <person name="Rohde M."/>
            <person name="Goker M."/>
            <person name="Bristow J."/>
            <person name="Eisen J.A."/>
            <person name="Markowitz V."/>
            <person name="Hugenholtz P."/>
            <person name="Klenk H.P."/>
            <person name="Kyrpides N.C."/>
        </authorList>
    </citation>
    <scope>NUCLEOTIDE SEQUENCE [LARGE SCALE GENOMIC DNA]</scope>
    <source>
        <strain evidence="7">ATCC 33309 / DSM 7299 / CCUG 15893 / LMG 7604 / NCTC 12251 / CI</strain>
    </source>
</reference>
<dbReference type="eggNOG" id="COG4302">
    <property type="taxonomic scope" value="Bacteria"/>
</dbReference>
<evidence type="ECO:0000256" key="2">
    <source>
        <dbReference type="ARBA" id="ARBA00023239"/>
    </source>
</evidence>
<dbReference type="PIRSF" id="PIRSF018982">
    <property type="entry name" value="EutC"/>
    <property type="match status" value="1"/>
</dbReference>
<feature type="binding site" evidence="5">
    <location>
        <position position="211"/>
    </location>
    <ligand>
        <name>adenosylcob(III)alamin</name>
        <dbReference type="ChEBI" id="CHEBI:18408"/>
    </ligand>
</feature>
<comment type="catalytic activity">
    <reaction evidence="5">
        <text>ethanolamine = acetaldehyde + NH4(+)</text>
        <dbReference type="Rhea" id="RHEA:15313"/>
        <dbReference type="ChEBI" id="CHEBI:15343"/>
        <dbReference type="ChEBI" id="CHEBI:28938"/>
        <dbReference type="ChEBI" id="CHEBI:57603"/>
        <dbReference type="EC" id="4.3.1.7"/>
    </reaction>
</comment>
<keyword evidence="7" id="KW-1185">Reference proteome</keyword>
<dbReference type="OrthoDB" id="114248at2"/>
<dbReference type="Proteomes" id="UP000000939">
    <property type="component" value="Chromosome"/>
</dbReference>
<dbReference type="GO" id="GO:0031419">
    <property type="term" value="F:cobalamin binding"/>
    <property type="evidence" value="ECO:0007669"/>
    <property type="project" value="UniProtKB-UniRule"/>
</dbReference>
<dbReference type="AlphaFoldDB" id="D5V2F0"/>
<comment type="cofactor">
    <cofactor evidence="5">
        <name>adenosylcob(III)alamin</name>
        <dbReference type="ChEBI" id="CHEBI:18408"/>
    </cofactor>
    <text evidence="5">Binds between the large and small subunits.</text>
</comment>
<keyword evidence="1 5" id="KW-0846">Cobalamin</keyword>
<dbReference type="UniPathway" id="UPA00560"/>
<keyword evidence="3 5" id="KW-0170">Cobalt</keyword>
<evidence type="ECO:0000256" key="5">
    <source>
        <dbReference type="HAMAP-Rule" id="MF_00601"/>
    </source>
</evidence>
<feature type="binding site" evidence="5">
    <location>
        <position position="240"/>
    </location>
    <ligand>
        <name>adenosylcob(III)alamin</name>
        <dbReference type="ChEBI" id="CHEBI:18408"/>
    </ligand>
</feature>
<dbReference type="STRING" id="572480.Arnit_0718"/>
<dbReference type="GO" id="GO:0009350">
    <property type="term" value="C:ethanolamine ammonia-lyase complex"/>
    <property type="evidence" value="ECO:0007669"/>
    <property type="project" value="UniProtKB-UniRule"/>
</dbReference>
<dbReference type="GO" id="GO:0046336">
    <property type="term" value="P:ethanolamine catabolic process"/>
    <property type="evidence" value="ECO:0007669"/>
    <property type="project" value="UniProtKB-UniRule"/>
</dbReference>
<dbReference type="Gene3D" id="3.40.50.11240">
    <property type="entry name" value="Ethanolamine ammonia-lyase light chain (EutC)"/>
    <property type="match status" value="1"/>
</dbReference>
<protein>
    <recommendedName>
        <fullName evidence="5">Ethanolamine ammonia-lyase small subunit</fullName>
        <shortName evidence="5">EAL small subunit</shortName>
        <ecNumber evidence="5">4.3.1.7</ecNumber>
    </recommendedName>
</protein>
<comment type="similarity">
    <text evidence="5">Belongs to the EutC family.</text>
</comment>